<dbReference type="Pfam" id="PF11790">
    <property type="entry name" value="Glyco_hydro_cc"/>
    <property type="match status" value="1"/>
</dbReference>
<name>A0A9P6KNU1_9PLEO</name>
<dbReference type="SUPFAM" id="SSF51445">
    <property type="entry name" value="(Trans)glycosidases"/>
    <property type="match status" value="1"/>
</dbReference>
<evidence type="ECO:0000256" key="1">
    <source>
        <dbReference type="SAM" id="SignalP"/>
    </source>
</evidence>
<dbReference type="OrthoDB" id="43654at2759"/>
<organism evidence="3 4">
    <name type="scientific">Paraphaeosphaeria minitans</name>
    <dbReference type="NCBI Taxonomy" id="565426"/>
    <lineage>
        <taxon>Eukaryota</taxon>
        <taxon>Fungi</taxon>
        <taxon>Dikarya</taxon>
        <taxon>Ascomycota</taxon>
        <taxon>Pezizomycotina</taxon>
        <taxon>Dothideomycetes</taxon>
        <taxon>Pleosporomycetidae</taxon>
        <taxon>Pleosporales</taxon>
        <taxon>Massarineae</taxon>
        <taxon>Didymosphaeriaceae</taxon>
        <taxon>Paraphaeosphaeria</taxon>
    </lineage>
</organism>
<reference evidence="3" key="1">
    <citation type="journal article" date="2020" name="Mol. Plant Microbe Interact.">
        <title>Genome Sequence of the Biocontrol Agent Coniothyrium minitans strain Conio (IMI 134523).</title>
        <authorList>
            <person name="Patel D."/>
            <person name="Shittu T.A."/>
            <person name="Baroncelli R."/>
            <person name="Muthumeenakshi S."/>
            <person name="Osborne T.H."/>
            <person name="Janganan T.K."/>
            <person name="Sreenivasaprasad S."/>
        </authorList>
    </citation>
    <scope>NUCLEOTIDE SEQUENCE</scope>
    <source>
        <strain evidence="3">Conio</strain>
    </source>
</reference>
<dbReference type="InterPro" id="IPR024655">
    <property type="entry name" value="Asl1_glyco_hydro_catalytic"/>
</dbReference>
<evidence type="ECO:0000313" key="3">
    <source>
        <dbReference type="EMBL" id="KAF9733330.1"/>
    </source>
</evidence>
<feature type="domain" description="Asl1-like glycosyl hydrolase catalytic" evidence="2">
    <location>
        <begin position="37"/>
        <end position="261"/>
    </location>
</feature>
<evidence type="ECO:0000313" key="4">
    <source>
        <dbReference type="Proteomes" id="UP000756921"/>
    </source>
</evidence>
<dbReference type="GO" id="GO:0009277">
    <property type="term" value="C:fungal-type cell wall"/>
    <property type="evidence" value="ECO:0007669"/>
    <property type="project" value="TreeGrafter"/>
</dbReference>
<dbReference type="PANTHER" id="PTHR34154">
    <property type="entry name" value="ALKALI-SENSITIVE LINKAGE PROTEIN 1"/>
    <property type="match status" value="1"/>
</dbReference>
<keyword evidence="1" id="KW-0732">Signal</keyword>
<dbReference type="InterPro" id="IPR053183">
    <property type="entry name" value="ASL1"/>
</dbReference>
<comment type="caution">
    <text evidence="3">The sequence shown here is derived from an EMBL/GenBank/DDBJ whole genome shotgun (WGS) entry which is preliminary data.</text>
</comment>
<dbReference type="InterPro" id="IPR017853">
    <property type="entry name" value="GH"/>
</dbReference>
<accession>A0A9P6KNU1</accession>
<gene>
    <name evidence="3" type="ORF">PMIN01_09013</name>
</gene>
<dbReference type="PANTHER" id="PTHR34154:SF3">
    <property type="entry name" value="ALKALI-SENSITIVE LINKAGE PROTEIN 1"/>
    <property type="match status" value="1"/>
</dbReference>
<feature type="chain" id="PRO_5040165155" evidence="1">
    <location>
        <begin position="19"/>
        <end position="301"/>
    </location>
</feature>
<dbReference type="EMBL" id="WJXW01000009">
    <property type="protein sequence ID" value="KAF9733330.1"/>
    <property type="molecule type" value="Genomic_DNA"/>
</dbReference>
<sequence>MAPFRYVAAAALVTLVTASSSSKRGLCVIPPRDNPYHAEDENVWTTHPHSHLNWYYNYESTPTRAYECTYDFEFVPMFWGAPEGGFIGATPFLDSIRQQLKAGANITHVLGFNEPDGLFEDGAANIPAQVAAKEWTRQLEPLKHHGIKLGAPAVTGTPDGTMWLQDFFYYCNGTCSPDFLPVHFYGSFEAMASKVTEWGYSHQDLPTTQHAFVESIRMFDDWRNITRYAYFGAFRSDTSNVGANSAMLTEKGELTDIGSWYLGGSRTNKMPHSSWAENLKAKMNTIRLGVFVALVGVLVDW</sequence>
<proteinExistence type="predicted"/>
<evidence type="ECO:0000259" key="2">
    <source>
        <dbReference type="Pfam" id="PF11790"/>
    </source>
</evidence>
<keyword evidence="4" id="KW-1185">Reference proteome</keyword>
<feature type="signal peptide" evidence="1">
    <location>
        <begin position="1"/>
        <end position="18"/>
    </location>
</feature>
<protein>
    <submittedName>
        <fullName evidence="3">F5/8 type C domain protein</fullName>
    </submittedName>
</protein>
<dbReference type="GO" id="GO:0071966">
    <property type="term" value="P:fungal-type cell wall polysaccharide metabolic process"/>
    <property type="evidence" value="ECO:0007669"/>
    <property type="project" value="TreeGrafter"/>
</dbReference>
<dbReference type="AlphaFoldDB" id="A0A9P6KNU1"/>
<dbReference type="Proteomes" id="UP000756921">
    <property type="component" value="Unassembled WGS sequence"/>
</dbReference>